<accession>A0A1E4T9D7</accession>
<evidence type="ECO:0000313" key="3">
    <source>
        <dbReference type="Proteomes" id="UP000095023"/>
    </source>
</evidence>
<evidence type="ECO:0000256" key="1">
    <source>
        <dbReference type="SAM" id="MobiDB-lite"/>
    </source>
</evidence>
<sequence length="129" mass="14639">MMERIRGSGYTRVNQTDSKSASHADIESRKSHILRRRRKRTLSEFLYDSCTDPLKSAEDNLWKTFDKTKTHIRVLSEDLLGKDCSDSLRITAKQTKAAVTGIVAATTAKRYSARDDSWSSGLTEDSYFV</sequence>
<gene>
    <name evidence="2" type="ORF">CANCADRAFT_4482</name>
</gene>
<dbReference type="EMBL" id="KV453844">
    <property type="protein sequence ID" value="ODV88349.1"/>
    <property type="molecule type" value="Genomic_DNA"/>
</dbReference>
<evidence type="ECO:0000313" key="2">
    <source>
        <dbReference type="EMBL" id="ODV88349.1"/>
    </source>
</evidence>
<name>A0A1E4T9D7_9ASCO</name>
<organism evidence="2 3">
    <name type="scientific">Tortispora caseinolytica NRRL Y-17796</name>
    <dbReference type="NCBI Taxonomy" id="767744"/>
    <lineage>
        <taxon>Eukaryota</taxon>
        <taxon>Fungi</taxon>
        <taxon>Dikarya</taxon>
        <taxon>Ascomycota</taxon>
        <taxon>Saccharomycotina</taxon>
        <taxon>Trigonopsidomycetes</taxon>
        <taxon>Trigonopsidales</taxon>
        <taxon>Trigonopsidaceae</taxon>
        <taxon>Tortispora</taxon>
    </lineage>
</organism>
<proteinExistence type="predicted"/>
<keyword evidence="3" id="KW-1185">Reference proteome</keyword>
<feature type="region of interest" description="Disordered" evidence="1">
    <location>
        <begin position="1"/>
        <end position="33"/>
    </location>
</feature>
<dbReference type="Proteomes" id="UP000095023">
    <property type="component" value="Unassembled WGS sequence"/>
</dbReference>
<dbReference type="AlphaFoldDB" id="A0A1E4T9D7"/>
<protein>
    <submittedName>
        <fullName evidence="2">Uncharacterized protein</fullName>
    </submittedName>
</protein>
<feature type="compositionally biased region" description="Basic and acidic residues" evidence="1">
    <location>
        <begin position="20"/>
        <end position="30"/>
    </location>
</feature>
<reference evidence="3" key="1">
    <citation type="submission" date="2016-02" db="EMBL/GenBank/DDBJ databases">
        <title>Comparative genomics of biotechnologically important yeasts.</title>
        <authorList>
            <consortium name="DOE Joint Genome Institute"/>
            <person name="Riley R."/>
            <person name="Haridas S."/>
            <person name="Wolfe K.H."/>
            <person name="Lopes M.R."/>
            <person name="Hittinger C.T."/>
            <person name="Goker M."/>
            <person name="Salamov A."/>
            <person name="Wisecaver J."/>
            <person name="Long T.M."/>
            <person name="Aerts A.L."/>
            <person name="Barry K."/>
            <person name="Choi C."/>
            <person name="Clum A."/>
            <person name="Coughlan A.Y."/>
            <person name="Deshpande S."/>
            <person name="Douglass A.P."/>
            <person name="Hanson S.J."/>
            <person name="Klenk H.-P."/>
            <person name="Labutti K."/>
            <person name="Lapidus A."/>
            <person name="Lindquist E."/>
            <person name="Lipzen A."/>
            <person name="Meier-Kolthoff J.P."/>
            <person name="Ohm R.A."/>
            <person name="Otillar R.P."/>
            <person name="Pangilinan J."/>
            <person name="Peng Y."/>
            <person name="Rokas A."/>
            <person name="Rosa C.A."/>
            <person name="Scheuner C."/>
            <person name="Sibirny A.A."/>
            <person name="Slot J.C."/>
            <person name="Stielow J.B."/>
            <person name="Sun H."/>
            <person name="Kurtzman C.P."/>
            <person name="Blackwell M."/>
            <person name="Jeffries T.W."/>
            <person name="Grigoriev I.V."/>
        </authorList>
    </citation>
    <scope>NUCLEOTIDE SEQUENCE [LARGE SCALE GENOMIC DNA]</scope>
    <source>
        <strain evidence="3">NRRL Y-17796</strain>
    </source>
</reference>